<feature type="transmembrane region" description="Helical" evidence="2">
    <location>
        <begin position="6"/>
        <end position="24"/>
    </location>
</feature>
<reference evidence="4 5" key="1">
    <citation type="submission" date="2019-02" db="EMBL/GenBank/DDBJ databases">
        <title>Deep-cultivation of Planctomycetes and their phenomic and genomic characterization uncovers novel biology.</title>
        <authorList>
            <person name="Wiegand S."/>
            <person name="Jogler M."/>
            <person name="Boedeker C."/>
            <person name="Pinto D."/>
            <person name="Vollmers J."/>
            <person name="Rivas-Marin E."/>
            <person name="Kohn T."/>
            <person name="Peeters S.H."/>
            <person name="Heuer A."/>
            <person name="Rast P."/>
            <person name="Oberbeckmann S."/>
            <person name="Bunk B."/>
            <person name="Jeske O."/>
            <person name="Meyerdierks A."/>
            <person name="Storesund J.E."/>
            <person name="Kallscheuer N."/>
            <person name="Luecker S."/>
            <person name="Lage O.M."/>
            <person name="Pohl T."/>
            <person name="Merkel B.J."/>
            <person name="Hornburger P."/>
            <person name="Mueller R.-W."/>
            <person name="Bruemmer F."/>
            <person name="Labrenz M."/>
            <person name="Spormann A.M."/>
            <person name="Op den Camp H."/>
            <person name="Overmann J."/>
            <person name="Amann R."/>
            <person name="Jetten M.S.M."/>
            <person name="Mascher T."/>
            <person name="Medema M.H."/>
            <person name="Devos D.P."/>
            <person name="Kaster A.-K."/>
            <person name="Ovreas L."/>
            <person name="Rohde M."/>
            <person name="Galperin M.Y."/>
            <person name="Jogler C."/>
        </authorList>
    </citation>
    <scope>NUCLEOTIDE SEQUENCE [LARGE SCALE GENOMIC DNA]</scope>
    <source>
        <strain evidence="4 5">Pan189</strain>
    </source>
</reference>
<gene>
    <name evidence="4" type="ORF">Pan189_25300</name>
</gene>
<proteinExistence type="inferred from homology"/>
<dbReference type="InterPro" id="IPR050882">
    <property type="entry name" value="Prepilin_peptidase/N-MTase"/>
</dbReference>
<dbReference type="AlphaFoldDB" id="A0A517R2M7"/>
<protein>
    <submittedName>
        <fullName evidence="4">Type IV leader peptidase family protein</fullName>
    </submittedName>
</protein>
<dbReference type="PANTHER" id="PTHR30487:SF0">
    <property type="entry name" value="PREPILIN LEADER PEPTIDASE_N-METHYLTRANSFERASE-RELATED"/>
    <property type="match status" value="1"/>
</dbReference>
<keyword evidence="2" id="KW-0472">Membrane</keyword>
<evidence type="ECO:0000259" key="3">
    <source>
        <dbReference type="Pfam" id="PF01478"/>
    </source>
</evidence>
<feature type="transmembrane region" description="Helical" evidence="2">
    <location>
        <begin position="150"/>
        <end position="170"/>
    </location>
</feature>
<feature type="transmembrane region" description="Helical" evidence="2">
    <location>
        <begin position="101"/>
        <end position="121"/>
    </location>
</feature>
<keyword evidence="2" id="KW-0812">Transmembrane</keyword>
<evidence type="ECO:0000313" key="4">
    <source>
        <dbReference type="EMBL" id="QDT38140.1"/>
    </source>
</evidence>
<dbReference type="Gene3D" id="1.20.120.1220">
    <property type="match status" value="1"/>
</dbReference>
<dbReference type="Proteomes" id="UP000317318">
    <property type="component" value="Chromosome"/>
</dbReference>
<dbReference type="EMBL" id="CP036268">
    <property type="protein sequence ID" value="QDT38140.1"/>
    <property type="molecule type" value="Genomic_DNA"/>
</dbReference>
<dbReference type="Pfam" id="PF01478">
    <property type="entry name" value="Peptidase_A24"/>
    <property type="match status" value="1"/>
</dbReference>
<evidence type="ECO:0000313" key="5">
    <source>
        <dbReference type="Proteomes" id="UP000317318"/>
    </source>
</evidence>
<dbReference type="PANTHER" id="PTHR30487">
    <property type="entry name" value="TYPE 4 PREPILIN-LIKE PROTEINS LEADER PEPTIDE-PROCESSING ENZYME"/>
    <property type="match status" value="1"/>
</dbReference>
<sequence length="173" mass="18488">MPESILQLAVLLTGLAVYSVITLVTDIRYHRIPNKVTVPMFAAGWIYQLAFAGLPGLADGGLGFLAGFGILFILWMIGAAGGGDVKLMGGLSVWLGWQPTLIVLAISVPLVVFFGLARLAFNWMQKLFSGASDDESPTAPKRASTRVMPFAVPVALAVWTFVGWSTYLQLATG</sequence>
<dbReference type="GO" id="GO:0005886">
    <property type="term" value="C:plasma membrane"/>
    <property type="evidence" value="ECO:0007669"/>
    <property type="project" value="TreeGrafter"/>
</dbReference>
<dbReference type="GO" id="GO:0006465">
    <property type="term" value="P:signal peptide processing"/>
    <property type="evidence" value="ECO:0007669"/>
    <property type="project" value="TreeGrafter"/>
</dbReference>
<evidence type="ECO:0000256" key="1">
    <source>
        <dbReference type="ARBA" id="ARBA00005801"/>
    </source>
</evidence>
<comment type="similarity">
    <text evidence="1">Belongs to the peptidase A24 family.</text>
</comment>
<dbReference type="GO" id="GO:0004190">
    <property type="term" value="F:aspartic-type endopeptidase activity"/>
    <property type="evidence" value="ECO:0007669"/>
    <property type="project" value="InterPro"/>
</dbReference>
<keyword evidence="5" id="KW-1185">Reference proteome</keyword>
<dbReference type="RefSeq" id="WP_145364188.1">
    <property type="nucleotide sequence ID" value="NZ_CP036268.1"/>
</dbReference>
<dbReference type="KEGG" id="svp:Pan189_25300"/>
<keyword evidence="2" id="KW-1133">Transmembrane helix</keyword>
<evidence type="ECO:0000256" key="2">
    <source>
        <dbReference type="SAM" id="Phobius"/>
    </source>
</evidence>
<accession>A0A517R2M7</accession>
<dbReference type="OrthoDB" id="286275at2"/>
<organism evidence="4 5">
    <name type="scientific">Stratiformator vulcanicus</name>
    <dbReference type="NCBI Taxonomy" id="2527980"/>
    <lineage>
        <taxon>Bacteria</taxon>
        <taxon>Pseudomonadati</taxon>
        <taxon>Planctomycetota</taxon>
        <taxon>Planctomycetia</taxon>
        <taxon>Planctomycetales</taxon>
        <taxon>Planctomycetaceae</taxon>
        <taxon>Stratiformator</taxon>
    </lineage>
</organism>
<feature type="domain" description="Prepilin type IV endopeptidase peptidase" evidence="3">
    <location>
        <begin position="17"/>
        <end position="116"/>
    </location>
</feature>
<dbReference type="InterPro" id="IPR000045">
    <property type="entry name" value="Prepilin_IV_endopep_pep"/>
</dbReference>
<name>A0A517R2M7_9PLAN</name>
<feature type="transmembrane region" description="Helical" evidence="2">
    <location>
        <begin position="60"/>
        <end position="80"/>
    </location>
</feature>